<dbReference type="EMBL" id="SNXY01000011">
    <property type="protein sequence ID" value="TDP81834.1"/>
    <property type="molecule type" value="Genomic_DNA"/>
</dbReference>
<dbReference type="OrthoDB" id="7204250at2"/>
<dbReference type="RefSeq" id="WP_126540426.1">
    <property type="nucleotide sequence ID" value="NZ_BSPM01000002.1"/>
</dbReference>
<comment type="caution">
    <text evidence="2">The sequence shown here is derived from an EMBL/GenBank/DDBJ whole genome shotgun (WGS) entry which is preliminary data.</text>
</comment>
<reference evidence="2 3" key="1">
    <citation type="submission" date="2019-03" db="EMBL/GenBank/DDBJ databases">
        <title>Genomic Encyclopedia of Type Strains, Phase IV (KMG-IV): sequencing the most valuable type-strain genomes for metagenomic binning, comparative biology and taxonomic classification.</title>
        <authorList>
            <person name="Goeker M."/>
        </authorList>
    </citation>
    <scope>NUCLEOTIDE SEQUENCE [LARGE SCALE GENOMIC DNA]</scope>
    <source>
        <strain evidence="2 3">DSM 102969</strain>
    </source>
</reference>
<protein>
    <submittedName>
        <fullName evidence="2">Uroporphyrinogen-III synthase</fullName>
    </submittedName>
</protein>
<evidence type="ECO:0000313" key="3">
    <source>
        <dbReference type="Proteomes" id="UP000294547"/>
    </source>
</evidence>
<gene>
    <name evidence="2" type="ORF">EDD54_4094</name>
</gene>
<dbReference type="AlphaFoldDB" id="A0A4R6R7L2"/>
<feature type="domain" description="Tetrapyrrole biosynthesis uroporphyrinogen III synthase" evidence="1">
    <location>
        <begin position="14"/>
        <end position="234"/>
    </location>
</feature>
<proteinExistence type="predicted"/>
<dbReference type="InterPro" id="IPR003754">
    <property type="entry name" value="4pyrrol_synth_uPrphyn_synth"/>
</dbReference>
<dbReference type="SUPFAM" id="SSF69618">
    <property type="entry name" value="HemD-like"/>
    <property type="match status" value="1"/>
</dbReference>
<sequence length="246" mass="24588">MRVLILRPEAQARAMADALAAVGVPATIAPMLAVVPEPDVVGSVVDGQVSPQALVFTSVAGVEAFAADPRRGELAAIAAVAVGPATAATARAAGFATVIDAAGDGEAVVRAVVAAFDPASGPVVHVGARERAVDVADRLAEAGFSARTVVAYRTETVAAVDPAVAADVAAGEFAAVVVASARTAEAFGRWLERAGIAVPATTALAAISAKAAAPLRPFFARLVIAREPSGESLTKAVVALRAPERE</sequence>
<evidence type="ECO:0000313" key="2">
    <source>
        <dbReference type="EMBL" id="TDP81834.1"/>
    </source>
</evidence>
<dbReference type="Proteomes" id="UP000294547">
    <property type="component" value="Unassembled WGS sequence"/>
</dbReference>
<accession>A0A4R6R7L2</accession>
<keyword evidence="3" id="KW-1185">Reference proteome</keyword>
<dbReference type="GO" id="GO:0004852">
    <property type="term" value="F:uroporphyrinogen-III synthase activity"/>
    <property type="evidence" value="ECO:0007669"/>
    <property type="project" value="InterPro"/>
</dbReference>
<dbReference type="Gene3D" id="3.40.50.10090">
    <property type="match status" value="2"/>
</dbReference>
<dbReference type="Pfam" id="PF02602">
    <property type="entry name" value="HEM4"/>
    <property type="match status" value="1"/>
</dbReference>
<name>A0A4R6R7L2_9HYPH</name>
<organism evidence="2 3">
    <name type="scientific">Oharaeibacter diazotrophicus</name>
    <dbReference type="NCBI Taxonomy" id="1920512"/>
    <lineage>
        <taxon>Bacteria</taxon>
        <taxon>Pseudomonadati</taxon>
        <taxon>Pseudomonadota</taxon>
        <taxon>Alphaproteobacteria</taxon>
        <taxon>Hyphomicrobiales</taxon>
        <taxon>Pleomorphomonadaceae</taxon>
        <taxon>Oharaeibacter</taxon>
    </lineage>
</organism>
<evidence type="ECO:0000259" key="1">
    <source>
        <dbReference type="Pfam" id="PF02602"/>
    </source>
</evidence>
<dbReference type="InterPro" id="IPR036108">
    <property type="entry name" value="4pyrrol_syn_uPrphyn_synt_sf"/>
</dbReference>
<dbReference type="GO" id="GO:0033014">
    <property type="term" value="P:tetrapyrrole biosynthetic process"/>
    <property type="evidence" value="ECO:0007669"/>
    <property type="project" value="InterPro"/>
</dbReference>